<keyword evidence="3" id="KW-1185">Reference proteome</keyword>
<evidence type="ECO:0000259" key="1">
    <source>
        <dbReference type="Pfam" id="PF18746"/>
    </source>
</evidence>
<dbReference type="InterPro" id="IPR041271">
    <property type="entry name" value="AGPT-Pplase3"/>
</dbReference>
<proteinExistence type="predicted"/>
<keyword evidence="2" id="KW-0282">Flagellum</keyword>
<protein>
    <submittedName>
        <fullName evidence="2">Flagellar protein FlhE</fullName>
    </submittedName>
</protein>
<feature type="domain" description="Alpha-glutamyl/putrescinyl thymine pyrophosphorylase clade 3" evidence="1">
    <location>
        <begin position="13"/>
        <end position="292"/>
    </location>
</feature>
<name>A0A6M1LUN3_9PROT</name>
<dbReference type="EMBL" id="JAAIKB010000026">
    <property type="protein sequence ID" value="NGM24151.1"/>
    <property type="molecule type" value="Genomic_DNA"/>
</dbReference>
<comment type="caution">
    <text evidence="2">The sequence shown here is derived from an EMBL/GenBank/DDBJ whole genome shotgun (WGS) entry which is preliminary data.</text>
</comment>
<keyword evidence="2" id="KW-0966">Cell projection</keyword>
<dbReference type="AlphaFoldDB" id="A0A6M1LUN3"/>
<evidence type="ECO:0000313" key="3">
    <source>
        <dbReference type="Proteomes" id="UP000475385"/>
    </source>
</evidence>
<sequence>MQQLPGIHPPGHLDCLVEQLVESLRRIEFVHWVRDNLHDPRRMDPHSDLFDPLRAAALRLRRGETDEAYWLTFIATHFGKHARDGWRLARDVYGKLGGPGLWDWKTISANPAAFRVWLTAHERRLSGGDGVSRRFSNHRKYESLKASSAAGTAAVFDSYVQWVRPPRTHQDLIRDAHKLVGQNPKEVFNHLYVQMNAVSRFGRLGKFDYLTMLGKLGIAPIDPGSAYLGEATGPLRGARLLFTGNAHSALSGKILDQSLLTLDDHLQVGMQTLEDAICNWQKSPGKFISFKG</sequence>
<dbReference type="RefSeq" id="WP_164698066.1">
    <property type="nucleotide sequence ID" value="NZ_JAAIKB010000026.1"/>
</dbReference>
<reference evidence="2 3" key="1">
    <citation type="submission" date="2020-03" db="EMBL/GenBank/DDBJ databases">
        <title>Roseomonas stagni sp. nov., isolated from pond water in Japan.</title>
        <authorList>
            <person name="Furuhata K."/>
            <person name="Miyamoto H."/>
            <person name="Goto K."/>
        </authorList>
    </citation>
    <scope>NUCLEOTIDE SEQUENCE [LARGE SCALE GENOMIC DNA]</scope>
    <source>
        <strain evidence="2 3">PeD5</strain>
    </source>
</reference>
<gene>
    <name evidence="2" type="ORF">G3576_29435</name>
</gene>
<evidence type="ECO:0000313" key="2">
    <source>
        <dbReference type="EMBL" id="NGM24151.1"/>
    </source>
</evidence>
<accession>A0A6M1LUN3</accession>
<dbReference type="Proteomes" id="UP000475385">
    <property type="component" value="Unassembled WGS sequence"/>
</dbReference>
<keyword evidence="2" id="KW-0969">Cilium</keyword>
<organism evidence="2 3">
    <name type="scientific">Falsiroseomonas algicola</name>
    <dbReference type="NCBI Taxonomy" id="2716930"/>
    <lineage>
        <taxon>Bacteria</taxon>
        <taxon>Pseudomonadati</taxon>
        <taxon>Pseudomonadota</taxon>
        <taxon>Alphaproteobacteria</taxon>
        <taxon>Acetobacterales</taxon>
        <taxon>Roseomonadaceae</taxon>
        <taxon>Falsiroseomonas</taxon>
    </lineage>
</organism>
<dbReference type="Pfam" id="PF18746">
    <property type="entry name" value="aGPT-Pplase3"/>
    <property type="match status" value="1"/>
</dbReference>